<dbReference type="EMBL" id="FNEM01000001">
    <property type="protein sequence ID" value="SDI35757.1"/>
    <property type="molecule type" value="Genomic_DNA"/>
</dbReference>
<evidence type="ECO:0000313" key="2">
    <source>
        <dbReference type="EMBL" id="SDI35757.1"/>
    </source>
</evidence>
<dbReference type="OrthoDB" id="5344095at2"/>
<reference evidence="3" key="1">
    <citation type="submission" date="2016-10" db="EMBL/GenBank/DDBJ databases">
        <authorList>
            <person name="Varghese N."/>
            <person name="Submissions S."/>
        </authorList>
    </citation>
    <scope>NUCLEOTIDE SEQUENCE [LARGE SCALE GENOMIC DNA]</scope>
    <source>
        <strain evidence="3">DSM 23317</strain>
    </source>
</reference>
<name>A0A1G8JXD3_9GAMM</name>
<dbReference type="AlphaFoldDB" id="A0A1G8JXD3"/>
<evidence type="ECO:0000256" key="1">
    <source>
        <dbReference type="SAM" id="MobiDB-lite"/>
    </source>
</evidence>
<sequence>MKSRILHGRLANEYRTMGHMAQIYCRANCHGQRKSQGLCDQCQTLLDYAEKKLDRCPYGDSKPTCGKCPIHCYKPEPRQQTRIMMRYAGPRMLLRHPWEALQHLRDNRRPVPAKPPMRANRRRRNSAAKSAGTHE</sequence>
<dbReference type="InterPro" id="IPR020483">
    <property type="entry name" value="Uncharacterised_YgbA"/>
</dbReference>
<organism evidence="2 3">
    <name type="scientific">Ferrimonas sediminum</name>
    <dbReference type="NCBI Taxonomy" id="718193"/>
    <lineage>
        <taxon>Bacteria</taxon>
        <taxon>Pseudomonadati</taxon>
        <taxon>Pseudomonadota</taxon>
        <taxon>Gammaproteobacteria</taxon>
        <taxon>Alteromonadales</taxon>
        <taxon>Ferrimonadaceae</taxon>
        <taxon>Ferrimonas</taxon>
    </lineage>
</organism>
<keyword evidence="3" id="KW-1185">Reference proteome</keyword>
<dbReference type="RefSeq" id="WP_090360437.1">
    <property type="nucleotide sequence ID" value="NZ_FNEM01000001.1"/>
</dbReference>
<gene>
    <name evidence="2" type="ORF">SAMN04488540_101184</name>
</gene>
<protein>
    <submittedName>
        <fullName evidence="2">Nitrous oxide-stimulated promoter</fullName>
    </submittedName>
</protein>
<evidence type="ECO:0000313" key="3">
    <source>
        <dbReference type="Proteomes" id="UP000199527"/>
    </source>
</evidence>
<feature type="region of interest" description="Disordered" evidence="1">
    <location>
        <begin position="103"/>
        <end position="135"/>
    </location>
</feature>
<dbReference type="NCBIfam" id="NF007714">
    <property type="entry name" value="PRK10410.1-2"/>
    <property type="match status" value="1"/>
</dbReference>
<dbReference type="Pfam" id="PF11756">
    <property type="entry name" value="YgbA_NO"/>
    <property type="match status" value="1"/>
</dbReference>
<accession>A0A1G8JXD3</accession>
<dbReference type="Proteomes" id="UP000199527">
    <property type="component" value="Unassembled WGS sequence"/>
</dbReference>
<proteinExistence type="predicted"/>